<organism evidence="2">
    <name type="scientific">Salmonella typhi</name>
    <dbReference type="NCBI Taxonomy" id="90370"/>
    <lineage>
        <taxon>Bacteria</taxon>
        <taxon>Pseudomonadati</taxon>
        <taxon>Pseudomonadota</taxon>
        <taxon>Gammaproteobacteria</taxon>
        <taxon>Enterobacterales</taxon>
        <taxon>Enterobacteriaceae</taxon>
        <taxon>Salmonella</taxon>
    </lineage>
</organism>
<sequence>MLNLYIDSLLNLSTVFYGIPLLALSALTTVVLGFVVFYPLGKMMNTNAYKSFPVFHMMPVNNYAFKLIIGFPVSMVVFLTLGITILSFVNVLIKIFM</sequence>
<keyword evidence="1" id="KW-0812">Transmembrane</keyword>
<dbReference type="EMBL" id="KX833210">
    <property type="protein sequence ID" value="API82886.1"/>
    <property type="molecule type" value="Genomic_DNA"/>
</dbReference>
<keyword evidence="2" id="KW-0614">Plasmid</keyword>
<feature type="transmembrane region" description="Helical" evidence="1">
    <location>
        <begin position="67"/>
        <end position="93"/>
    </location>
</feature>
<dbReference type="AlphaFoldDB" id="A0A1L4BLS2"/>
<proteinExistence type="predicted"/>
<accession>A0A1L4BLS2</accession>
<keyword evidence="1" id="KW-0472">Membrane</keyword>
<name>A0A1L4BLS2_SALTI</name>
<reference evidence="2" key="1">
    <citation type="submission" date="2016-09" db="EMBL/GenBank/DDBJ databases">
        <title>Whole genome sequence analysis of Salmonella Typhi isolated in Thailand before and after the introduction of a national immunization program.</title>
        <authorList>
            <person name="Dyson Z.A."/>
            <person name="Thanh D.P."/>
            <person name="Bodhidatta L."/>
            <person name="Mason C.J."/>
            <person name="Rabaa M.A."/>
            <person name="Vinh P.V."/>
            <person name="Thanh T.H."/>
            <person name="Thwaites G.E."/>
            <person name="Baker S."/>
            <person name="Holt K.E."/>
        </authorList>
    </citation>
    <scope>NUCLEOTIDE SEQUENCE</scope>
    <source>
        <strain evidence="2">Salmonella Typhi Ty031 plasmid pTy031_01</strain>
        <plasmid evidence="2">pTy031_01</plasmid>
    </source>
</reference>
<feature type="transmembrane region" description="Helical" evidence="1">
    <location>
        <begin position="15"/>
        <end position="40"/>
    </location>
</feature>
<protein>
    <submittedName>
        <fullName evidence="2">Uncharacterized protein</fullName>
    </submittedName>
</protein>
<keyword evidence="1" id="KW-1133">Transmembrane helix</keyword>
<evidence type="ECO:0000313" key="2">
    <source>
        <dbReference type="EMBL" id="API82886.1"/>
    </source>
</evidence>
<evidence type="ECO:0000256" key="1">
    <source>
        <dbReference type="SAM" id="Phobius"/>
    </source>
</evidence>
<geneLocation type="plasmid" evidence="2">
    <name>pTy031_01</name>
</geneLocation>